<dbReference type="CDD" id="cd00075">
    <property type="entry name" value="HATPase"/>
    <property type="match status" value="1"/>
</dbReference>
<dbReference type="NCBIfam" id="TIGR00229">
    <property type="entry name" value="sensory_box"/>
    <property type="match status" value="1"/>
</dbReference>
<proteinExistence type="predicted"/>
<dbReference type="InterPro" id="IPR004358">
    <property type="entry name" value="Sig_transdc_His_kin-like_C"/>
</dbReference>
<dbReference type="InterPro" id="IPR000014">
    <property type="entry name" value="PAS"/>
</dbReference>
<gene>
    <name evidence="10" type="ORF">EJA12_01250</name>
</gene>
<dbReference type="SUPFAM" id="SSF47384">
    <property type="entry name" value="Homodimeric domain of signal transducing histidine kinase"/>
    <property type="match status" value="1"/>
</dbReference>
<evidence type="ECO:0000256" key="1">
    <source>
        <dbReference type="ARBA" id="ARBA00000085"/>
    </source>
</evidence>
<keyword evidence="3" id="KW-0597">Phosphoprotein</keyword>
<evidence type="ECO:0000256" key="6">
    <source>
        <dbReference type="ARBA" id="ARBA00022777"/>
    </source>
</evidence>
<dbReference type="SUPFAM" id="SSF55785">
    <property type="entry name" value="PYP-like sensor domain (PAS domain)"/>
    <property type="match status" value="1"/>
</dbReference>
<dbReference type="InterPro" id="IPR005467">
    <property type="entry name" value="His_kinase_dom"/>
</dbReference>
<dbReference type="SMART" id="SM00387">
    <property type="entry name" value="HATPase_c"/>
    <property type="match status" value="1"/>
</dbReference>
<dbReference type="CDD" id="cd00082">
    <property type="entry name" value="HisKA"/>
    <property type="match status" value="1"/>
</dbReference>
<evidence type="ECO:0000256" key="7">
    <source>
        <dbReference type="ARBA" id="ARBA00022840"/>
    </source>
</evidence>
<evidence type="ECO:0000313" key="10">
    <source>
        <dbReference type="EMBL" id="RSK36983.1"/>
    </source>
</evidence>
<evidence type="ECO:0000259" key="9">
    <source>
        <dbReference type="PROSITE" id="PS50109"/>
    </source>
</evidence>
<dbReference type="EC" id="2.7.13.3" evidence="2"/>
<feature type="domain" description="Histidine kinase" evidence="9">
    <location>
        <begin position="266"/>
        <end position="473"/>
    </location>
</feature>
<dbReference type="InterPro" id="IPR035965">
    <property type="entry name" value="PAS-like_dom_sf"/>
</dbReference>
<evidence type="ECO:0000256" key="4">
    <source>
        <dbReference type="ARBA" id="ARBA00022679"/>
    </source>
</evidence>
<organism evidence="10 11">
    <name type="scientific">Bhargavaea beijingensis</name>
    <dbReference type="NCBI Taxonomy" id="426756"/>
    <lineage>
        <taxon>Bacteria</taxon>
        <taxon>Bacillati</taxon>
        <taxon>Bacillota</taxon>
        <taxon>Bacilli</taxon>
        <taxon>Bacillales</taxon>
        <taxon>Caryophanaceae</taxon>
        <taxon>Bhargavaea</taxon>
    </lineage>
</organism>
<dbReference type="PANTHER" id="PTHR43065:SF10">
    <property type="entry name" value="PEROXIDE STRESS-ACTIVATED HISTIDINE KINASE MAK3"/>
    <property type="match status" value="1"/>
</dbReference>
<comment type="caution">
    <text evidence="10">The sequence shown here is derived from an EMBL/GenBank/DDBJ whole genome shotgun (WGS) entry which is preliminary data.</text>
</comment>
<evidence type="ECO:0000256" key="3">
    <source>
        <dbReference type="ARBA" id="ARBA00022553"/>
    </source>
</evidence>
<name>A0ABX9ZGK2_9BACL</name>
<dbReference type="PRINTS" id="PR00344">
    <property type="entry name" value="BCTRLSENSOR"/>
</dbReference>
<keyword evidence="8" id="KW-0902">Two-component regulatory system</keyword>
<keyword evidence="4" id="KW-0808">Transferase</keyword>
<dbReference type="Pfam" id="PF08448">
    <property type="entry name" value="PAS_4"/>
    <property type="match status" value="1"/>
</dbReference>
<keyword evidence="5" id="KW-0547">Nucleotide-binding</keyword>
<dbReference type="GO" id="GO:0016301">
    <property type="term" value="F:kinase activity"/>
    <property type="evidence" value="ECO:0007669"/>
    <property type="project" value="UniProtKB-KW"/>
</dbReference>
<evidence type="ECO:0000256" key="5">
    <source>
        <dbReference type="ARBA" id="ARBA00022741"/>
    </source>
</evidence>
<dbReference type="Gene3D" id="3.30.450.20">
    <property type="entry name" value="PAS domain"/>
    <property type="match status" value="1"/>
</dbReference>
<sequence length="489" mass="54672">MLVQNGERPVWDVPTKSIMETLDFLFDEADDAIVMVNRNNECLRSNPRAVKTLGIFPGSMMDKVLQNGQEAGWTTFISQVNPGRKVTSRFGLENPSGAAFQDIEVIGTVFRHSNDVILRFKLGEQSGVDREGAQAYHSIFRHEVNCYLVFGKDGTVRDVNDRIRHFYEMDPDHLIGRPHTELLKIGLSDKDIELVKQGLKKNGQAEFKHCFVTAQGEERFYHIFIYYEQNGEFIFASVRDDTEKVLLKRQMEHNGSLSAIGQLAASIAHELKNAMTSVRGFTELLKLSAEGDSVRYVQVIDSEMDRMESLMAEFLTLSKPTDQEDEVFDLHKCLGDVVTVMEPQATMRKVAIFMDNQIGEAAPVKGKKHRMKQAFINLIKNALEASGEGTTLFVSLEHYDDDHVVVAFSDEGSGMTDLQIKQVFLPFFTTKQEGTGLGLPFVLETAESMGGHLFVKSELGKGTRIEMLLPVHERSQAQAGAEGAAVLTP</sequence>
<evidence type="ECO:0000256" key="2">
    <source>
        <dbReference type="ARBA" id="ARBA00012438"/>
    </source>
</evidence>
<dbReference type="SMART" id="SM00388">
    <property type="entry name" value="HisKA"/>
    <property type="match status" value="1"/>
</dbReference>
<dbReference type="InterPro" id="IPR036890">
    <property type="entry name" value="HATPase_C_sf"/>
</dbReference>
<dbReference type="SUPFAM" id="SSF55874">
    <property type="entry name" value="ATPase domain of HSP90 chaperone/DNA topoisomerase II/histidine kinase"/>
    <property type="match status" value="1"/>
</dbReference>
<keyword evidence="6 10" id="KW-0418">Kinase</keyword>
<keyword evidence="7" id="KW-0067">ATP-binding</keyword>
<protein>
    <recommendedName>
        <fullName evidence="2">histidine kinase</fullName>
        <ecNumber evidence="2">2.7.13.3</ecNumber>
    </recommendedName>
</protein>
<dbReference type="Gene3D" id="1.10.287.130">
    <property type="match status" value="1"/>
</dbReference>
<dbReference type="EMBL" id="RWGW01000002">
    <property type="protein sequence ID" value="RSK36983.1"/>
    <property type="molecule type" value="Genomic_DNA"/>
</dbReference>
<dbReference type="Gene3D" id="3.30.565.10">
    <property type="entry name" value="Histidine kinase-like ATPase, C-terminal domain"/>
    <property type="match status" value="1"/>
</dbReference>
<dbReference type="Pfam" id="PF00512">
    <property type="entry name" value="HisKA"/>
    <property type="match status" value="1"/>
</dbReference>
<evidence type="ECO:0000256" key="8">
    <source>
        <dbReference type="ARBA" id="ARBA00023012"/>
    </source>
</evidence>
<dbReference type="PANTHER" id="PTHR43065">
    <property type="entry name" value="SENSOR HISTIDINE KINASE"/>
    <property type="match status" value="1"/>
</dbReference>
<dbReference type="InterPro" id="IPR003594">
    <property type="entry name" value="HATPase_dom"/>
</dbReference>
<accession>A0ABX9ZGK2</accession>
<comment type="catalytic activity">
    <reaction evidence="1">
        <text>ATP + protein L-histidine = ADP + protein N-phospho-L-histidine.</text>
        <dbReference type="EC" id="2.7.13.3"/>
    </reaction>
</comment>
<dbReference type="InterPro" id="IPR036097">
    <property type="entry name" value="HisK_dim/P_sf"/>
</dbReference>
<dbReference type="Pfam" id="PF02518">
    <property type="entry name" value="HATPase_c"/>
    <property type="match status" value="1"/>
</dbReference>
<reference evidence="10 11" key="1">
    <citation type="submission" date="2018-12" db="EMBL/GenBank/DDBJ databases">
        <title>Comparitive functional genomics of dry heat resistant strains isolated from the viking spacecraft.</title>
        <authorList>
            <person name="Seuylemezian A."/>
            <person name="Vaishampayan P."/>
        </authorList>
    </citation>
    <scope>NUCLEOTIDE SEQUENCE [LARGE SCALE GENOMIC DNA]</scope>
    <source>
        <strain evidence="10 11">M6-11</strain>
    </source>
</reference>
<dbReference type="Proteomes" id="UP000272481">
    <property type="component" value="Unassembled WGS sequence"/>
</dbReference>
<evidence type="ECO:0000313" key="11">
    <source>
        <dbReference type="Proteomes" id="UP000272481"/>
    </source>
</evidence>
<keyword evidence="11" id="KW-1185">Reference proteome</keyword>
<dbReference type="InterPro" id="IPR013656">
    <property type="entry name" value="PAS_4"/>
</dbReference>
<dbReference type="InterPro" id="IPR003661">
    <property type="entry name" value="HisK_dim/P_dom"/>
</dbReference>
<dbReference type="PROSITE" id="PS50109">
    <property type="entry name" value="HIS_KIN"/>
    <property type="match status" value="1"/>
</dbReference>